<dbReference type="InterPro" id="IPR021998">
    <property type="entry name" value="Alfin_N"/>
</dbReference>
<keyword evidence="1" id="KW-0862">Zinc</keyword>
<comment type="subcellular location">
    <subcellularLocation>
        <location evidence="1">Nucleus</location>
    </subcellularLocation>
</comment>
<keyword evidence="1" id="KW-0156">Chromatin regulator</keyword>
<comment type="similarity">
    <text evidence="1">Belongs to the Alfin family.</text>
</comment>
<dbReference type="OrthoDB" id="1701419at2759"/>
<gene>
    <name evidence="5" type="ordered locus">AALP_Aa8g051000</name>
</gene>
<evidence type="ECO:0000256" key="1">
    <source>
        <dbReference type="RuleBase" id="RU369089"/>
    </source>
</evidence>
<comment type="subunit">
    <text evidence="1">Interacts with H3K4me3 and to a lesser extent with H3K4me2.</text>
</comment>
<evidence type="ECO:0000256" key="3">
    <source>
        <dbReference type="SAM" id="Phobius"/>
    </source>
</evidence>
<sequence length="422" mass="48868">MYRRRVTFHNPEVTSPPRSPNNDSIVDAIFTNLEGRRLGFIRAFSTDVETLHAASDPEDVNLCLFAYPNGTWEVKEPSSSVPSNLPQPVLGINFSRDGLSRLQWLTQVSIHSDSWLLSLAYYHGYSLTRDQRNTLFDRINDLPTLHESVVNEYIPSTVEDIFTNFTGRRDGFFRALFTDVDTLYGSCDPVKEEKLCLYAYPSGTWKVSPELMDYPSDLPEPVSRINFARARMTRREWRQLVARHSDSWLLSLAFFYGSKLSRDERNELFDLINDQPTLYEEVTSTRYNNYPRTVEEIFTDFAGRLSGFLRAFFIDVDALYASCDPALENLCLYAYPNETWNVSPPLDIPTDLPEPVLGINFVRDEMLRHAWLQFVALHCDLWLLSVAFFFGWSLSHDDRNRLFDLINDRPTLYDQVTNRPPT</sequence>
<comment type="domain">
    <text evidence="1">The PHD-type zinc finger mediates the binding to H3K4me3.</text>
</comment>
<dbReference type="PANTHER" id="PTHR12321">
    <property type="entry name" value="CPG BINDING PROTEIN"/>
    <property type="match status" value="1"/>
</dbReference>
<feature type="domain" description="Alfin N-terminal" evidence="4">
    <location>
        <begin position="293"/>
        <end position="417"/>
    </location>
</feature>
<keyword evidence="3" id="KW-0812">Transmembrane</keyword>
<keyword evidence="3" id="KW-0472">Membrane</keyword>
<dbReference type="GO" id="GO:0003712">
    <property type="term" value="F:transcription coregulator activity"/>
    <property type="evidence" value="ECO:0007669"/>
    <property type="project" value="TreeGrafter"/>
</dbReference>
<feature type="domain" description="Alfin N-terminal" evidence="4">
    <location>
        <begin position="26"/>
        <end position="150"/>
    </location>
</feature>
<dbReference type="eggNOG" id="KOG1632">
    <property type="taxonomic scope" value="Eukaryota"/>
</dbReference>
<dbReference type="EMBL" id="CM002876">
    <property type="protein sequence ID" value="KFK24980.1"/>
    <property type="molecule type" value="Genomic_DNA"/>
</dbReference>
<keyword evidence="1" id="KW-0805">Transcription regulation</keyword>
<evidence type="ECO:0000313" key="6">
    <source>
        <dbReference type="Proteomes" id="UP000029120"/>
    </source>
</evidence>
<keyword evidence="3" id="KW-1133">Transmembrane helix</keyword>
<protein>
    <recommendedName>
        <fullName evidence="1">PHD finger protein ALFIN-LIKE</fullName>
    </recommendedName>
</protein>
<dbReference type="GO" id="GO:0006355">
    <property type="term" value="P:regulation of DNA-templated transcription"/>
    <property type="evidence" value="ECO:0007669"/>
    <property type="project" value="UniProtKB-UniRule"/>
</dbReference>
<keyword evidence="1" id="KW-0539">Nucleus</keyword>
<dbReference type="Proteomes" id="UP000029120">
    <property type="component" value="Chromosome 8"/>
</dbReference>
<feature type="region of interest" description="Disordered" evidence="2">
    <location>
        <begin position="1"/>
        <end position="21"/>
    </location>
</feature>
<feature type="domain" description="Alfin N-terminal" evidence="4">
    <location>
        <begin position="157"/>
        <end position="283"/>
    </location>
</feature>
<keyword evidence="6" id="KW-1185">Reference proteome</keyword>
<keyword evidence="1" id="KW-0804">Transcription</keyword>
<dbReference type="Pfam" id="PF12165">
    <property type="entry name" value="Alfin"/>
    <property type="match status" value="3"/>
</dbReference>
<organism evidence="5 6">
    <name type="scientific">Arabis alpina</name>
    <name type="common">Alpine rock-cress</name>
    <dbReference type="NCBI Taxonomy" id="50452"/>
    <lineage>
        <taxon>Eukaryota</taxon>
        <taxon>Viridiplantae</taxon>
        <taxon>Streptophyta</taxon>
        <taxon>Embryophyta</taxon>
        <taxon>Tracheophyta</taxon>
        <taxon>Spermatophyta</taxon>
        <taxon>Magnoliopsida</taxon>
        <taxon>eudicotyledons</taxon>
        <taxon>Gunneridae</taxon>
        <taxon>Pentapetalae</taxon>
        <taxon>rosids</taxon>
        <taxon>malvids</taxon>
        <taxon>Brassicales</taxon>
        <taxon>Brassicaceae</taxon>
        <taxon>Arabideae</taxon>
        <taxon>Arabis</taxon>
    </lineage>
</organism>
<dbReference type="AlphaFoldDB" id="A0A087G528"/>
<dbReference type="PANTHER" id="PTHR12321:SF39">
    <property type="entry name" value="PHD FINGER PROTEIN ALFIN-LIKE 2"/>
    <property type="match status" value="1"/>
</dbReference>
<proteinExistence type="inferred from homology"/>
<keyword evidence="1" id="KW-0863">Zinc-finger</keyword>
<name>A0A087G528_ARAAL</name>
<accession>A0A087G528</accession>
<reference evidence="6" key="1">
    <citation type="journal article" date="2015" name="Nat. Plants">
        <title>Genome expansion of Arabis alpina linked with retrotransposition and reduced symmetric DNA methylation.</title>
        <authorList>
            <person name="Willing E.M."/>
            <person name="Rawat V."/>
            <person name="Mandakova T."/>
            <person name="Maumus F."/>
            <person name="James G.V."/>
            <person name="Nordstroem K.J."/>
            <person name="Becker C."/>
            <person name="Warthmann N."/>
            <person name="Chica C."/>
            <person name="Szarzynska B."/>
            <person name="Zytnicki M."/>
            <person name="Albani M.C."/>
            <person name="Kiefer C."/>
            <person name="Bergonzi S."/>
            <person name="Castaings L."/>
            <person name="Mateos J.L."/>
            <person name="Berns M.C."/>
            <person name="Bujdoso N."/>
            <person name="Piofczyk T."/>
            <person name="de Lorenzo L."/>
            <person name="Barrero-Sicilia C."/>
            <person name="Mateos I."/>
            <person name="Piednoel M."/>
            <person name="Hagmann J."/>
            <person name="Chen-Min-Tao R."/>
            <person name="Iglesias-Fernandez R."/>
            <person name="Schuster S.C."/>
            <person name="Alonso-Blanco C."/>
            <person name="Roudier F."/>
            <person name="Carbonero P."/>
            <person name="Paz-Ares J."/>
            <person name="Davis S.J."/>
            <person name="Pecinka A."/>
            <person name="Quesneville H."/>
            <person name="Colot V."/>
            <person name="Lysak M.A."/>
            <person name="Weigel D."/>
            <person name="Coupland G."/>
            <person name="Schneeberger K."/>
        </authorList>
    </citation>
    <scope>NUCLEOTIDE SEQUENCE [LARGE SCALE GENOMIC DNA]</scope>
    <source>
        <strain evidence="6">cv. Pajares</strain>
    </source>
</reference>
<dbReference type="GO" id="GO:0000976">
    <property type="term" value="F:transcription cis-regulatory region binding"/>
    <property type="evidence" value="ECO:0007669"/>
    <property type="project" value="TreeGrafter"/>
</dbReference>
<dbReference type="GO" id="GO:0006325">
    <property type="term" value="P:chromatin organization"/>
    <property type="evidence" value="ECO:0007669"/>
    <property type="project" value="UniProtKB-UniRule"/>
</dbReference>
<dbReference type="GO" id="GO:0042393">
    <property type="term" value="F:histone binding"/>
    <property type="evidence" value="ECO:0007669"/>
    <property type="project" value="UniProtKB-UniRule"/>
</dbReference>
<evidence type="ECO:0000256" key="2">
    <source>
        <dbReference type="SAM" id="MobiDB-lite"/>
    </source>
</evidence>
<dbReference type="InterPro" id="IPR045104">
    <property type="entry name" value="Alfin"/>
</dbReference>
<evidence type="ECO:0000259" key="4">
    <source>
        <dbReference type="Pfam" id="PF12165"/>
    </source>
</evidence>
<dbReference type="GO" id="GO:0008270">
    <property type="term" value="F:zinc ion binding"/>
    <property type="evidence" value="ECO:0007669"/>
    <property type="project" value="UniProtKB-KW"/>
</dbReference>
<keyword evidence="1" id="KW-0479">Metal-binding</keyword>
<feature type="transmembrane region" description="Helical" evidence="3">
    <location>
        <begin position="370"/>
        <end position="392"/>
    </location>
</feature>
<evidence type="ECO:0000313" key="5">
    <source>
        <dbReference type="EMBL" id="KFK24980.1"/>
    </source>
</evidence>
<dbReference type="GO" id="GO:0005634">
    <property type="term" value="C:nucleus"/>
    <property type="evidence" value="ECO:0007669"/>
    <property type="project" value="UniProtKB-SubCell"/>
</dbReference>
<comment type="function">
    <text evidence="1">Histone-binding component that specifically recognizes H3 tails trimethylated on 'Lys-4' (H3K4me3), which mark transcription start sites of virtually all active genes.</text>
</comment>
<dbReference type="Gramene" id="KFK24980">
    <property type="protein sequence ID" value="KFK24980"/>
    <property type="gene ID" value="AALP_AA8G051000"/>
</dbReference>